<protein>
    <submittedName>
        <fullName evidence="1">Uncharacterized protein</fullName>
    </submittedName>
</protein>
<dbReference type="Proteomes" id="UP000035268">
    <property type="component" value="Chromosome"/>
</dbReference>
<dbReference type="KEGG" id="vbl:L21SP4_00516"/>
<name>A0A0G3EBV8_9BACT</name>
<gene>
    <name evidence="1" type="ORF">L21SP4_00516</name>
</gene>
<organism evidence="1 2">
    <name type="scientific">Kiritimatiella glycovorans</name>
    <dbReference type="NCBI Taxonomy" id="1307763"/>
    <lineage>
        <taxon>Bacteria</taxon>
        <taxon>Pseudomonadati</taxon>
        <taxon>Kiritimatiellota</taxon>
        <taxon>Kiritimatiellia</taxon>
        <taxon>Kiritimatiellales</taxon>
        <taxon>Kiritimatiellaceae</taxon>
        <taxon>Kiritimatiella</taxon>
    </lineage>
</organism>
<dbReference type="EMBL" id="CP010904">
    <property type="protein sequence ID" value="AKJ63788.1"/>
    <property type="molecule type" value="Genomic_DNA"/>
</dbReference>
<evidence type="ECO:0000313" key="1">
    <source>
        <dbReference type="EMBL" id="AKJ63788.1"/>
    </source>
</evidence>
<accession>A0A0G3EBV8</accession>
<reference evidence="1 2" key="2">
    <citation type="journal article" date="2016" name="ISME J.">
        <title>Characterization of the first cultured representative of Verrucomicrobia subdivision 5 indicates the proposal of a novel phylum.</title>
        <authorList>
            <person name="Spring S."/>
            <person name="Bunk B."/>
            <person name="Sproer C."/>
            <person name="Schumann P."/>
            <person name="Rohde M."/>
            <person name="Tindall B.J."/>
            <person name="Klenk H.P."/>
        </authorList>
    </citation>
    <scope>NUCLEOTIDE SEQUENCE [LARGE SCALE GENOMIC DNA]</scope>
    <source>
        <strain evidence="1 2">L21-Fru-AB</strain>
    </source>
</reference>
<sequence>MDPRARDALIDLRPYRVEAERVVLAIDEEFATEREVLNTPPVRNTLVQIMSRRLGRGVGVEIVADASGHGTEPAAEPVRDLMQDRSRWNNDPVVRRILESFNGHILEVRGWDKGGPSR</sequence>
<dbReference type="AlphaFoldDB" id="A0A0G3EBV8"/>
<proteinExistence type="predicted"/>
<dbReference type="STRING" id="1307763.L21SP4_00516"/>
<dbReference type="RefSeq" id="WP_052881185.1">
    <property type="nucleotide sequence ID" value="NZ_CP010904.1"/>
</dbReference>
<reference evidence="2" key="1">
    <citation type="submission" date="2015-02" db="EMBL/GenBank/DDBJ databases">
        <title>Description and complete genome sequence of the first cultured representative of the subdivision 5 of the Verrucomicrobia phylum.</title>
        <authorList>
            <person name="Spring S."/>
            <person name="Bunk B."/>
            <person name="Sproer C."/>
            <person name="Klenk H.-P."/>
        </authorList>
    </citation>
    <scope>NUCLEOTIDE SEQUENCE [LARGE SCALE GENOMIC DNA]</scope>
    <source>
        <strain evidence="2">L21-Fru-AB</strain>
    </source>
</reference>
<evidence type="ECO:0000313" key="2">
    <source>
        <dbReference type="Proteomes" id="UP000035268"/>
    </source>
</evidence>
<keyword evidence="2" id="KW-1185">Reference proteome</keyword>